<reference evidence="2" key="1">
    <citation type="submission" date="2022-11" db="UniProtKB">
        <authorList>
            <consortium name="WormBaseParasite"/>
        </authorList>
    </citation>
    <scope>IDENTIFICATION</scope>
</reference>
<sequence>MGVSAIKSHVENKFHKQIEEEKRRNATIENFVRDKSTSSTLDMQIAAAEGTWAYHVANHHHSFASADCASSLFNGIFPDSHIAKRYGSARDKTRAIIKGVLSPLSMKVLKEELGQHQNFKKFGNF</sequence>
<dbReference type="PANTHER" id="PTHR37162">
    <property type="entry name" value="HAT FAMILY DIMERISATION DOMAINCONTAINING PROTEIN-RELATED"/>
    <property type="match status" value="1"/>
</dbReference>
<dbReference type="PANTHER" id="PTHR37162:SF10">
    <property type="entry name" value="DUF4371 DOMAIN-CONTAINING PROTEIN"/>
    <property type="match status" value="1"/>
</dbReference>
<name>A0A914HS09_GLORO</name>
<dbReference type="Proteomes" id="UP000887572">
    <property type="component" value="Unplaced"/>
</dbReference>
<dbReference type="AlphaFoldDB" id="A0A914HS09"/>
<evidence type="ECO:0000313" key="1">
    <source>
        <dbReference type="Proteomes" id="UP000887572"/>
    </source>
</evidence>
<evidence type="ECO:0000313" key="2">
    <source>
        <dbReference type="WBParaSite" id="Gr19_v10_g3201.t1"/>
    </source>
</evidence>
<protein>
    <submittedName>
        <fullName evidence="2">Uncharacterized protein</fullName>
    </submittedName>
</protein>
<organism evidence="1 2">
    <name type="scientific">Globodera rostochiensis</name>
    <name type="common">Golden nematode worm</name>
    <name type="synonym">Heterodera rostochiensis</name>
    <dbReference type="NCBI Taxonomy" id="31243"/>
    <lineage>
        <taxon>Eukaryota</taxon>
        <taxon>Metazoa</taxon>
        <taxon>Ecdysozoa</taxon>
        <taxon>Nematoda</taxon>
        <taxon>Chromadorea</taxon>
        <taxon>Rhabditida</taxon>
        <taxon>Tylenchina</taxon>
        <taxon>Tylenchomorpha</taxon>
        <taxon>Tylenchoidea</taxon>
        <taxon>Heteroderidae</taxon>
        <taxon>Heteroderinae</taxon>
        <taxon>Globodera</taxon>
    </lineage>
</organism>
<proteinExistence type="predicted"/>
<accession>A0A914HS09</accession>
<dbReference type="WBParaSite" id="Gr19_v10_g3201.t1">
    <property type="protein sequence ID" value="Gr19_v10_g3201.t1"/>
    <property type="gene ID" value="Gr19_v10_g3201"/>
</dbReference>
<keyword evidence="1" id="KW-1185">Reference proteome</keyword>